<proteinExistence type="predicted"/>
<name>A0AB39YJ16_9ACTN</name>
<accession>A0AB39YJ16</accession>
<sequence>MASKHQQQEFRVEIDGIALPDELVQRIDAAVRRAVLQELAAANLGGTSEDLLSEGLTISALAAVGGHGTQGIRVRPAGAA</sequence>
<dbReference type="EMBL" id="CP165728">
    <property type="protein sequence ID" value="XDV69491.1"/>
    <property type="molecule type" value="Genomic_DNA"/>
</dbReference>
<gene>
    <name evidence="1" type="ORF">AB5J51_41995</name>
</gene>
<organism evidence="1">
    <name type="scientific">Streptomyces sp. R33</name>
    <dbReference type="NCBI Taxonomy" id="3238629"/>
    <lineage>
        <taxon>Bacteria</taxon>
        <taxon>Bacillati</taxon>
        <taxon>Actinomycetota</taxon>
        <taxon>Actinomycetes</taxon>
        <taxon>Kitasatosporales</taxon>
        <taxon>Streptomycetaceae</taxon>
        <taxon>Streptomyces</taxon>
    </lineage>
</organism>
<protein>
    <submittedName>
        <fullName evidence="1">Uncharacterized protein</fullName>
    </submittedName>
</protein>
<dbReference type="RefSeq" id="WP_369780693.1">
    <property type="nucleotide sequence ID" value="NZ_CP165728.1"/>
</dbReference>
<evidence type="ECO:0000313" key="1">
    <source>
        <dbReference type="EMBL" id="XDV69491.1"/>
    </source>
</evidence>
<keyword evidence="1" id="KW-0614">Plasmid</keyword>
<dbReference type="AlphaFoldDB" id="A0AB39YJ16"/>
<reference evidence="1" key="1">
    <citation type="submission" date="2024-08" db="EMBL/GenBank/DDBJ databases">
        <authorList>
            <person name="Yu S.T."/>
        </authorList>
    </citation>
    <scope>NUCLEOTIDE SEQUENCE</scope>
    <source>
        <strain evidence="1">R33</strain>
        <plasmid evidence="1">unnamed1</plasmid>
    </source>
</reference>
<geneLocation type="plasmid" evidence="1">
    <name>unnamed1</name>
</geneLocation>